<reference evidence="2 3" key="1">
    <citation type="journal article" date="2011" name="Cell">
        <title>The monarch butterfly genome yields insights into long-distance migration.</title>
        <authorList>
            <person name="Zhan S."/>
            <person name="Merlin C."/>
            <person name="Boore J.L."/>
            <person name="Reppert S.M."/>
        </authorList>
    </citation>
    <scope>NUCLEOTIDE SEQUENCE [LARGE SCALE GENOMIC DNA]</scope>
    <source>
        <strain evidence="2">F-2</strain>
    </source>
</reference>
<gene>
    <name evidence="2" type="ORF">KGM_203100</name>
</gene>
<dbReference type="AlphaFoldDB" id="A0A212F4U1"/>
<evidence type="ECO:0000313" key="2">
    <source>
        <dbReference type="EMBL" id="OWR48739.1"/>
    </source>
</evidence>
<feature type="compositionally biased region" description="Basic and acidic residues" evidence="1">
    <location>
        <begin position="305"/>
        <end position="315"/>
    </location>
</feature>
<dbReference type="KEGG" id="dpl:KGM_203100"/>
<sequence length="328" mass="37037">MSENVLSRFKGLCRCCHLDGSFKSLKESYGFRGKIEMYCNMLTETFGLQLSPETLEAGCNICDDCVVRLRDSTKFKHQVQACEEKFNQIYAQYCKNIKVETENDWEILNDETASRLSGSDRDSDFEVRNEVEVNEVKSLSDGRINDEFVNENSEGDIDIVKNEFLYPIDDKTVWDVGSGDNFQKTKAGDDIVSPGPSAMKKSRDGIVFEKCVNHKMCVTTCSREGFLTFDTKSTDRESESSSAGPPENSQVFGSSGVRTVEKRAKSRASTRRWRDKKKGVSGSSKKQPKTAAQRMREYRQRKKIAREVQLKRSDQDIDAAASTSSSRS</sequence>
<feature type="region of interest" description="Disordered" evidence="1">
    <location>
        <begin position="232"/>
        <end position="328"/>
    </location>
</feature>
<proteinExistence type="predicted"/>
<keyword evidence="3" id="KW-1185">Reference proteome</keyword>
<organism evidence="2 3">
    <name type="scientific">Danaus plexippus plexippus</name>
    <dbReference type="NCBI Taxonomy" id="278856"/>
    <lineage>
        <taxon>Eukaryota</taxon>
        <taxon>Metazoa</taxon>
        <taxon>Ecdysozoa</taxon>
        <taxon>Arthropoda</taxon>
        <taxon>Hexapoda</taxon>
        <taxon>Insecta</taxon>
        <taxon>Pterygota</taxon>
        <taxon>Neoptera</taxon>
        <taxon>Endopterygota</taxon>
        <taxon>Lepidoptera</taxon>
        <taxon>Glossata</taxon>
        <taxon>Ditrysia</taxon>
        <taxon>Papilionoidea</taxon>
        <taxon>Nymphalidae</taxon>
        <taxon>Danainae</taxon>
        <taxon>Danaini</taxon>
        <taxon>Danaina</taxon>
        <taxon>Danaus</taxon>
        <taxon>Danaus</taxon>
    </lineage>
</organism>
<dbReference type="Proteomes" id="UP000007151">
    <property type="component" value="Unassembled WGS sequence"/>
</dbReference>
<dbReference type="SMART" id="SM00868">
    <property type="entry name" value="zf-AD"/>
    <property type="match status" value="1"/>
</dbReference>
<protein>
    <submittedName>
        <fullName evidence="2">Uncharacterized protein</fullName>
    </submittedName>
</protein>
<dbReference type="PROSITE" id="PS51915">
    <property type="entry name" value="ZAD"/>
    <property type="match status" value="1"/>
</dbReference>
<evidence type="ECO:0000313" key="3">
    <source>
        <dbReference type="Proteomes" id="UP000007151"/>
    </source>
</evidence>
<dbReference type="GO" id="GO:0008270">
    <property type="term" value="F:zinc ion binding"/>
    <property type="evidence" value="ECO:0007669"/>
    <property type="project" value="UniProtKB-UniRule"/>
</dbReference>
<comment type="caution">
    <text evidence="2">The sequence shown here is derived from an EMBL/GenBank/DDBJ whole genome shotgun (WGS) entry which is preliminary data.</text>
</comment>
<dbReference type="EMBL" id="AGBW02010319">
    <property type="protein sequence ID" value="OWR48739.1"/>
    <property type="molecule type" value="Genomic_DNA"/>
</dbReference>
<dbReference type="OrthoDB" id="4748970at2759"/>
<accession>A0A212F4U1</accession>
<dbReference type="InterPro" id="IPR012934">
    <property type="entry name" value="Znf_AD"/>
</dbReference>
<evidence type="ECO:0000256" key="1">
    <source>
        <dbReference type="SAM" id="MobiDB-lite"/>
    </source>
</evidence>
<feature type="compositionally biased region" description="Basic residues" evidence="1">
    <location>
        <begin position="264"/>
        <end position="279"/>
    </location>
</feature>
<name>A0A212F4U1_DANPL</name>
<dbReference type="GO" id="GO:0005634">
    <property type="term" value="C:nucleus"/>
    <property type="evidence" value="ECO:0007669"/>
    <property type="project" value="InterPro"/>
</dbReference>
<feature type="compositionally biased region" description="Polar residues" evidence="1">
    <location>
        <begin position="240"/>
        <end position="257"/>
    </location>
</feature>